<dbReference type="EMBL" id="JBJQND010000015">
    <property type="protein sequence ID" value="KAL3852534.1"/>
    <property type="molecule type" value="Genomic_DNA"/>
</dbReference>
<accession>A0ABD3USR4</accession>
<protein>
    <recommendedName>
        <fullName evidence="9">ADF-H domain-containing protein</fullName>
    </recommendedName>
</protein>
<feature type="domain" description="ADF-H" evidence="9">
    <location>
        <begin position="177"/>
        <end position="312"/>
    </location>
</feature>
<gene>
    <name evidence="10" type="ORF">ACJMK2_016161</name>
</gene>
<dbReference type="Gene3D" id="3.40.20.10">
    <property type="entry name" value="Severin"/>
    <property type="match status" value="2"/>
</dbReference>
<evidence type="ECO:0000256" key="2">
    <source>
        <dbReference type="ARBA" id="ARBA00009557"/>
    </source>
</evidence>
<dbReference type="Proteomes" id="UP001634394">
    <property type="component" value="Unassembled WGS sequence"/>
</dbReference>
<keyword evidence="11" id="KW-1185">Reference proteome</keyword>
<evidence type="ECO:0000259" key="9">
    <source>
        <dbReference type="PROSITE" id="PS51263"/>
    </source>
</evidence>
<comment type="caution">
    <text evidence="10">The sequence shown here is derived from an EMBL/GenBank/DDBJ whole genome shotgun (WGS) entry which is preliminary data.</text>
</comment>
<feature type="domain" description="ADF-H" evidence="9">
    <location>
        <begin position="5"/>
        <end position="139"/>
    </location>
</feature>
<dbReference type="InterPro" id="IPR028458">
    <property type="entry name" value="Twinfilin"/>
</dbReference>
<feature type="compositionally biased region" description="Basic residues" evidence="8">
    <location>
        <begin position="327"/>
        <end position="337"/>
    </location>
</feature>
<dbReference type="CDD" id="cd11284">
    <property type="entry name" value="ADF_Twf-C_like"/>
    <property type="match status" value="1"/>
</dbReference>
<evidence type="ECO:0000256" key="8">
    <source>
        <dbReference type="SAM" id="MobiDB-lite"/>
    </source>
</evidence>
<organism evidence="10 11">
    <name type="scientific">Sinanodonta woodiana</name>
    <name type="common">Chinese pond mussel</name>
    <name type="synonym">Anodonta woodiana</name>
    <dbReference type="NCBI Taxonomy" id="1069815"/>
    <lineage>
        <taxon>Eukaryota</taxon>
        <taxon>Metazoa</taxon>
        <taxon>Spiralia</taxon>
        <taxon>Lophotrochozoa</taxon>
        <taxon>Mollusca</taxon>
        <taxon>Bivalvia</taxon>
        <taxon>Autobranchia</taxon>
        <taxon>Heteroconchia</taxon>
        <taxon>Palaeoheterodonta</taxon>
        <taxon>Unionida</taxon>
        <taxon>Unionoidea</taxon>
        <taxon>Unionidae</taxon>
        <taxon>Unioninae</taxon>
        <taxon>Sinanodonta</taxon>
    </lineage>
</organism>
<keyword evidence="5" id="KW-0009">Actin-binding</keyword>
<evidence type="ECO:0000256" key="7">
    <source>
        <dbReference type="ARBA" id="ARBA00038532"/>
    </source>
</evidence>
<dbReference type="InterPro" id="IPR029006">
    <property type="entry name" value="ADF-H/Gelsolin-like_dom_sf"/>
</dbReference>
<name>A0ABD3USR4_SINWO</name>
<evidence type="ECO:0000256" key="6">
    <source>
        <dbReference type="ARBA" id="ARBA00023212"/>
    </source>
</evidence>
<evidence type="ECO:0000256" key="4">
    <source>
        <dbReference type="ARBA" id="ARBA00022737"/>
    </source>
</evidence>
<comment type="subunit">
    <text evidence="7">Interacts with G-actin; ADP-actin form.</text>
</comment>
<keyword evidence="4" id="KW-0677">Repeat</keyword>
<comment type="subcellular location">
    <subcellularLocation>
        <location evidence="1">Cytoplasm</location>
        <location evidence="1">Cytoskeleton</location>
    </subcellularLocation>
</comment>
<reference evidence="10 11" key="1">
    <citation type="submission" date="2024-11" db="EMBL/GenBank/DDBJ databases">
        <title>Chromosome-level genome assembly of the freshwater bivalve Anodonta woodiana.</title>
        <authorList>
            <person name="Chen X."/>
        </authorList>
    </citation>
    <scope>NUCLEOTIDE SEQUENCE [LARGE SCALE GENOMIC DNA]</scope>
    <source>
        <strain evidence="10">MN2024</strain>
        <tissue evidence="10">Gills</tissue>
    </source>
</reference>
<feature type="region of interest" description="Disordered" evidence="8">
    <location>
        <begin position="308"/>
        <end position="349"/>
    </location>
</feature>
<comment type="similarity">
    <text evidence="2">Belongs to the actin-binding proteins ADF family. Twinfilin subfamily.</text>
</comment>
<evidence type="ECO:0000256" key="3">
    <source>
        <dbReference type="ARBA" id="ARBA00022490"/>
    </source>
</evidence>
<dbReference type="Pfam" id="PF00241">
    <property type="entry name" value="Cofilin_ADF"/>
    <property type="match status" value="2"/>
</dbReference>
<dbReference type="GO" id="GO:0005856">
    <property type="term" value="C:cytoskeleton"/>
    <property type="evidence" value="ECO:0007669"/>
    <property type="project" value="UniProtKB-SubCell"/>
</dbReference>
<proteinExistence type="inferred from homology"/>
<dbReference type="FunFam" id="3.40.20.10:FF:000007">
    <property type="entry name" value="Twinfilin-1 isoform 1"/>
    <property type="match status" value="1"/>
</dbReference>
<evidence type="ECO:0000313" key="10">
    <source>
        <dbReference type="EMBL" id="KAL3852534.1"/>
    </source>
</evidence>
<keyword evidence="3" id="KW-0963">Cytoplasm</keyword>
<dbReference type="GO" id="GO:0003779">
    <property type="term" value="F:actin binding"/>
    <property type="evidence" value="ECO:0007669"/>
    <property type="project" value="UniProtKB-KW"/>
</dbReference>
<dbReference type="FunFam" id="3.40.20.10:FF:000012">
    <property type="entry name" value="Twinfilin-1 isoform 1"/>
    <property type="match status" value="1"/>
</dbReference>
<dbReference type="PROSITE" id="PS51263">
    <property type="entry name" value="ADF_H"/>
    <property type="match status" value="2"/>
</dbReference>
<evidence type="ECO:0000313" key="11">
    <source>
        <dbReference type="Proteomes" id="UP001634394"/>
    </source>
</evidence>
<dbReference type="PANTHER" id="PTHR13759">
    <property type="entry name" value="TWINFILIN"/>
    <property type="match status" value="1"/>
</dbReference>
<evidence type="ECO:0000256" key="5">
    <source>
        <dbReference type="ARBA" id="ARBA00023203"/>
    </source>
</evidence>
<keyword evidence="6" id="KW-0206">Cytoskeleton</keyword>
<dbReference type="AlphaFoldDB" id="A0ABD3USR4"/>
<dbReference type="SMART" id="SM00102">
    <property type="entry name" value="ADF"/>
    <property type="match status" value="2"/>
</dbReference>
<dbReference type="PANTHER" id="PTHR13759:SF1">
    <property type="entry name" value="TWINFILIN"/>
    <property type="match status" value="1"/>
</dbReference>
<sequence length="349" mass="39523">MSHQTGITASEDLLRFFAQSKDGSIRLIKIAIRDENLELDTKKGPIGTWDKDYDKLVLPLLEEKQPCYILYRLDSQNNMGYEWLFIYWCPDFSPVRQKMLYAATRATLKKDFGGGQIKEELAGTVQGDVSLSGYKKHLISRNAPAPLTFAEEELDLIKKTEINTSVHVDSKHQTMKGLQFPISDEAVKKLQDLREGQITYVQLSIDLSGETVELEEASDIGVNVLASKVPTDHARYHIFTYKHTHEGDYTESTIFIYSMPGYKCPIKERMLYSSCSGPLVDSIKEMGIEFARKMEIDSPKELTEANIHEEIHPKKNVARQAFAKPKGPAKRGPKRMTKAPGEDDDNSNE</sequence>
<evidence type="ECO:0000256" key="1">
    <source>
        <dbReference type="ARBA" id="ARBA00004245"/>
    </source>
</evidence>
<dbReference type="InterPro" id="IPR002108">
    <property type="entry name" value="ADF-H"/>
</dbReference>
<dbReference type="CDD" id="cd11285">
    <property type="entry name" value="ADF_Twf-N_like"/>
    <property type="match status" value="1"/>
</dbReference>
<dbReference type="SUPFAM" id="SSF55753">
    <property type="entry name" value="Actin depolymerizing proteins"/>
    <property type="match status" value="2"/>
</dbReference>